<dbReference type="Gene3D" id="3.40.50.720">
    <property type="entry name" value="NAD(P)-binding Rossmann-like Domain"/>
    <property type="match status" value="1"/>
</dbReference>
<proteinExistence type="inferred from homology"/>
<dbReference type="SUPFAM" id="SSF51735">
    <property type="entry name" value="NAD(P)-binding Rossmann-fold domains"/>
    <property type="match status" value="1"/>
</dbReference>
<evidence type="ECO:0000313" key="3">
    <source>
        <dbReference type="Proteomes" id="UP000198889"/>
    </source>
</evidence>
<dbReference type="InterPro" id="IPR050259">
    <property type="entry name" value="SDR"/>
</dbReference>
<dbReference type="PANTHER" id="PTHR42879:SF2">
    <property type="entry name" value="3-OXOACYL-[ACYL-CARRIER-PROTEIN] REDUCTASE FABG"/>
    <property type="match status" value="1"/>
</dbReference>
<dbReference type="PRINTS" id="PR00080">
    <property type="entry name" value="SDRFAMILY"/>
</dbReference>
<gene>
    <name evidence="2" type="ORF">SAMN05660859_3346</name>
</gene>
<protein>
    <submittedName>
        <fullName evidence="2">3-hydroxybutyrate dehydrogenase</fullName>
    </submittedName>
</protein>
<comment type="similarity">
    <text evidence="1">Belongs to the short-chain dehydrogenases/reductases (SDR) family.</text>
</comment>
<dbReference type="InterPro" id="IPR011294">
    <property type="entry name" value="3-OHbutyrate_DH"/>
</dbReference>
<dbReference type="Proteomes" id="UP000198889">
    <property type="component" value="Unassembled WGS sequence"/>
</dbReference>
<dbReference type="PRINTS" id="PR00081">
    <property type="entry name" value="GDHRDH"/>
</dbReference>
<reference evidence="3" key="1">
    <citation type="submission" date="2016-10" db="EMBL/GenBank/DDBJ databases">
        <authorList>
            <person name="Varghese N."/>
            <person name="Submissions S."/>
        </authorList>
    </citation>
    <scope>NUCLEOTIDE SEQUENCE [LARGE SCALE GENOMIC DNA]</scope>
    <source>
        <strain evidence="3">CGMCC 1.1761</strain>
    </source>
</reference>
<dbReference type="AlphaFoldDB" id="A0A1G4U088"/>
<organism evidence="2 3">
    <name type="scientific">Ancylobacter rudongensis</name>
    <dbReference type="NCBI Taxonomy" id="177413"/>
    <lineage>
        <taxon>Bacteria</taxon>
        <taxon>Pseudomonadati</taxon>
        <taxon>Pseudomonadota</taxon>
        <taxon>Alphaproteobacteria</taxon>
        <taxon>Hyphomicrobiales</taxon>
        <taxon>Xanthobacteraceae</taxon>
        <taxon>Ancylobacter</taxon>
    </lineage>
</organism>
<accession>A0A1G4U088</accession>
<dbReference type="InterPro" id="IPR036291">
    <property type="entry name" value="NAD(P)-bd_dom_sf"/>
</dbReference>
<evidence type="ECO:0000313" key="2">
    <source>
        <dbReference type="EMBL" id="SCW86998.1"/>
    </source>
</evidence>
<keyword evidence="3" id="KW-1185">Reference proteome</keyword>
<dbReference type="EMBL" id="FMTP01000005">
    <property type="protein sequence ID" value="SCW86998.1"/>
    <property type="molecule type" value="Genomic_DNA"/>
</dbReference>
<name>A0A1G4U088_9HYPH</name>
<dbReference type="PANTHER" id="PTHR42879">
    <property type="entry name" value="3-OXOACYL-(ACYL-CARRIER-PROTEIN) REDUCTASE"/>
    <property type="match status" value="1"/>
</dbReference>
<dbReference type="GO" id="GO:0003858">
    <property type="term" value="F:3-hydroxybutyrate dehydrogenase activity"/>
    <property type="evidence" value="ECO:0007669"/>
    <property type="project" value="InterPro"/>
</dbReference>
<dbReference type="GO" id="GO:0032787">
    <property type="term" value="P:monocarboxylic acid metabolic process"/>
    <property type="evidence" value="ECO:0007669"/>
    <property type="project" value="UniProtKB-ARBA"/>
</dbReference>
<evidence type="ECO:0000256" key="1">
    <source>
        <dbReference type="ARBA" id="ARBA00006484"/>
    </source>
</evidence>
<dbReference type="InterPro" id="IPR002347">
    <property type="entry name" value="SDR_fam"/>
</dbReference>
<dbReference type="NCBIfam" id="NF009093">
    <property type="entry name" value="PRK12429.1"/>
    <property type="match status" value="1"/>
</dbReference>
<dbReference type="InterPro" id="IPR020904">
    <property type="entry name" value="Sc_DH/Rdtase_CS"/>
</dbReference>
<dbReference type="STRING" id="177413.SAMN05660859_3346"/>
<dbReference type="PROSITE" id="PS00061">
    <property type="entry name" value="ADH_SHORT"/>
    <property type="match status" value="1"/>
</dbReference>
<dbReference type="RefSeq" id="WP_091441813.1">
    <property type="nucleotide sequence ID" value="NZ_FMTP01000005.1"/>
</dbReference>
<dbReference type="FunFam" id="3.40.50.720:FF:000084">
    <property type="entry name" value="Short-chain dehydrogenase reductase"/>
    <property type="match status" value="1"/>
</dbReference>
<dbReference type="Pfam" id="PF13561">
    <property type="entry name" value="adh_short_C2"/>
    <property type="match status" value="1"/>
</dbReference>
<dbReference type="NCBIfam" id="TIGR01963">
    <property type="entry name" value="PHB_DH"/>
    <property type="match status" value="1"/>
</dbReference>
<sequence>MSLKGKNAVVTGSTSGIGVAIARAFAAEGVNVTLNGFGDAAEIEALRAGIESEFGVRALYSDADLTKAAACAGLVAYAEKELGSVDILVNNAGMQHVAPVEEFPDDKWDLILALNLSAAFHAIKAAVPGMKARKWGRIINTASAHALVASPFKSAYVAAKHGIAGLTKTVALETAPFGITVNAICPGYVWTPLVEKQIPDTMKARGMTEQEVKDMLLAEQPTKQFVTVEEVAALAVFLASDSARSITGALQQMDGGWVAK</sequence>